<dbReference type="EMBL" id="JH597989">
    <property type="status" value="NOT_ANNOTATED_CDS"/>
    <property type="molecule type" value="Genomic_DNA"/>
</dbReference>
<evidence type="ECO:0000313" key="3">
    <source>
        <dbReference type="Proteomes" id="UP000011713"/>
    </source>
</evidence>
<feature type="domain" description="COMM" evidence="1">
    <location>
        <begin position="138"/>
        <end position="211"/>
    </location>
</feature>
<dbReference type="InterPro" id="IPR017920">
    <property type="entry name" value="COMM"/>
</dbReference>
<sequence length="219" mass="24933">MSRSFAVDERVLNAVALTSALSVEDFEALCNLAVQLFNPDKQSKRMYKRTACGYKRNSTISIPGTKCGVGCDGSSRDDCILQRRLDGRASRWSMRCSPSPRYSWTVQRCCYRSSMSTCSCRTDIRECISKDMGTSVPQYRNLEWRIDLELGTRFCRNKPKPVVTLRLDTATQASSSAVPQLQTTCLRVDYDGLKRMQHQLETALKEVESVHCSRVRRYI</sequence>
<dbReference type="InParanoid" id="M4B8K6"/>
<dbReference type="VEuPathDB" id="FungiDB:HpaG802613"/>
<proteinExistence type="predicted"/>
<dbReference type="PANTHER" id="PTHR15857">
    <property type="entry name" value="COMM DOMAIN CONTAINING PROTEIN 2"/>
    <property type="match status" value="1"/>
</dbReference>
<keyword evidence="3" id="KW-1185">Reference proteome</keyword>
<accession>M4B8K6</accession>
<protein>
    <recommendedName>
        <fullName evidence="1">COMM domain-containing protein</fullName>
    </recommendedName>
</protein>
<dbReference type="eggNOG" id="ENOG502S2XQ">
    <property type="taxonomic scope" value="Eukaryota"/>
</dbReference>
<dbReference type="PANTHER" id="PTHR15857:SF0">
    <property type="entry name" value="COMM DOMAIN-CONTAINING PROTEIN 2"/>
    <property type="match status" value="1"/>
</dbReference>
<dbReference type="Pfam" id="PF07258">
    <property type="entry name" value="COMM_domain"/>
    <property type="match status" value="1"/>
</dbReference>
<dbReference type="InterPro" id="IPR037354">
    <property type="entry name" value="Commd2"/>
</dbReference>
<dbReference type="PROSITE" id="PS51269">
    <property type="entry name" value="COMM"/>
    <property type="match status" value="1"/>
</dbReference>
<dbReference type="EnsemblProtists" id="HpaT802613">
    <property type="protein sequence ID" value="HpaP802613"/>
    <property type="gene ID" value="HpaG802613"/>
</dbReference>
<evidence type="ECO:0000259" key="1">
    <source>
        <dbReference type="PROSITE" id="PS51269"/>
    </source>
</evidence>
<name>M4B8K6_HYAAE</name>
<reference evidence="2" key="2">
    <citation type="submission" date="2015-06" db="UniProtKB">
        <authorList>
            <consortium name="EnsemblProtists"/>
        </authorList>
    </citation>
    <scope>IDENTIFICATION</scope>
    <source>
        <strain evidence="2">Emoy2</strain>
    </source>
</reference>
<dbReference type="Proteomes" id="UP000011713">
    <property type="component" value="Unassembled WGS sequence"/>
</dbReference>
<reference evidence="3" key="1">
    <citation type="journal article" date="2010" name="Science">
        <title>Signatures of adaptation to obligate biotrophy in the Hyaloperonospora arabidopsidis genome.</title>
        <authorList>
            <person name="Baxter L."/>
            <person name="Tripathy S."/>
            <person name="Ishaque N."/>
            <person name="Boot N."/>
            <person name="Cabral A."/>
            <person name="Kemen E."/>
            <person name="Thines M."/>
            <person name="Ah-Fong A."/>
            <person name="Anderson R."/>
            <person name="Badejoko W."/>
            <person name="Bittner-Eddy P."/>
            <person name="Boore J.L."/>
            <person name="Chibucos M.C."/>
            <person name="Coates M."/>
            <person name="Dehal P."/>
            <person name="Delehaunty K."/>
            <person name="Dong S."/>
            <person name="Downton P."/>
            <person name="Dumas B."/>
            <person name="Fabro G."/>
            <person name="Fronick C."/>
            <person name="Fuerstenberg S.I."/>
            <person name="Fulton L."/>
            <person name="Gaulin E."/>
            <person name="Govers F."/>
            <person name="Hughes L."/>
            <person name="Humphray S."/>
            <person name="Jiang R.H."/>
            <person name="Judelson H."/>
            <person name="Kamoun S."/>
            <person name="Kyung K."/>
            <person name="Meijer H."/>
            <person name="Minx P."/>
            <person name="Morris P."/>
            <person name="Nelson J."/>
            <person name="Phuntumart V."/>
            <person name="Qutob D."/>
            <person name="Rehmany A."/>
            <person name="Rougon-Cardoso A."/>
            <person name="Ryden P."/>
            <person name="Torto-Alalibo T."/>
            <person name="Studholme D."/>
            <person name="Wang Y."/>
            <person name="Win J."/>
            <person name="Wood J."/>
            <person name="Clifton S.W."/>
            <person name="Rogers J."/>
            <person name="Van den Ackerveken G."/>
            <person name="Jones J.D."/>
            <person name="McDowell J.M."/>
            <person name="Beynon J."/>
            <person name="Tyler B.M."/>
        </authorList>
    </citation>
    <scope>NUCLEOTIDE SEQUENCE [LARGE SCALE GENOMIC DNA]</scope>
    <source>
        <strain evidence="3">Emoy2</strain>
    </source>
</reference>
<dbReference type="AlphaFoldDB" id="M4B8K6"/>
<dbReference type="HOGENOM" id="CLU_1339881_0_0_1"/>
<dbReference type="OMA" id="RTDIREC"/>
<evidence type="ECO:0000313" key="2">
    <source>
        <dbReference type="EnsemblProtists" id="HpaP802613"/>
    </source>
</evidence>
<organism evidence="2 3">
    <name type="scientific">Hyaloperonospora arabidopsidis (strain Emoy2)</name>
    <name type="common">Downy mildew agent</name>
    <name type="synonym">Peronospora arabidopsidis</name>
    <dbReference type="NCBI Taxonomy" id="559515"/>
    <lineage>
        <taxon>Eukaryota</taxon>
        <taxon>Sar</taxon>
        <taxon>Stramenopiles</taxon>
        <taxon>Oomycota</taxon>
        <taxon>Peronosporomycetes</taxon>
        <taxon>Peronosporales</taxon>
        <taxon>Peronosporaceae</taxon>
        <taxon>Hyaloperonospora</taxon>
    </lineage>
</organism>
<dbReference type="STRING" id="559515.M4B8K6"/>